<name>A0A8S9RCD0_BRACR</name>
<dbReference type="Proteomes" id="UP000712600">
    <property type="component" value="Unassembled WGS sequence"/>
</dbReference>
<evidence type="ECO:0000313" key="1">
    <source>
        <dbReference type="EMBL" id="KAF3570352.1"/>
    </source>
</evidence>
<protein>
    <submittedName>
        <fullName evidence="1">Uncharacterized protein</fullName>
    </submittedName>
</protein>
<dbReference type="EMBL" id="QGKX02000095">
    <property type="protein sequence ID" value="KAF3570352.1"/>
    <property type="molecule type" value="Genomic_DNA"/>
</dbReference>
<sequence>MGKFSGVKPATIMVARRLAELALNAKYPKDAETDINTAAPATAASSSFQGKEAWDNEQIDITKASGKCNLSLVVP</sequence>
<evidence type="ECO:0000313" key="2">
    <source>
        <dbReference type="Proteomes" id="UP000712600"/>
    </source>
</evidence>
<organism evidence="1 2">
    <name type="scientific">Brassica cretica</name>
    <name type="common">Mustard</name>
    <dbReference type="NCBI Taxonomy" id="69181"/>
    <lineage>
        <taxon>Eukaryota</taxon>
        <taxon>Viridiplantae</taxon>
        <taxon>Streptophyta</taxon>
        <taxon>Embryophyta</taxon>
        <taxon>Tracheophyta</taxon>
        <taxon>Spermatophyta</taxon>
        <taxon>Magnoliopsida</taxon>
        <taxon>eudicotyledons</taxon>
        <taxon>Gunneridae</taxon>
        <taxon>Pentapetalae</taxon>
        <taxon>rosids</taxon>
        <taxon>malvids</taxon>
        <taxon>Brassicales</taxon>
        <taxon>Brassicaceae</taxon>
        <taxon>Brassiceae</taxon>
        <taxon>Brassica</taxon>
    </lineage>
</organism>
<dbReference type="AlphaFoldDB" id="A0A8S9RCD0"/>
<proteinExistence type="predicted"/>
<accession>A0A8S9RCD0</accession>
<comment type="caution">
    <text evidence="1">The sequence shown here is derived from an EMBL/GenBank/DDBJ whole genome shotgun (WGS) entry which is preliminary data.</text>
</comment>
<gene>
    <name evidence="1" type="ORF">F2Q69_00061532</name>
</gene>
<reference evidence="1" key="1">
    <citation type="submission" date="2019-12" db="EMBL/GenBank/DDBJ databases">
        <title>Genome sequencing and annotation of Brassica cretica.</title>
        <authorList>
            <person name="Studholme D.J."/>
            <person name="Sarris P."/>
        </authorList>
    </citation>
    <scope>NUCLEOTIDE SEQUENCE</scope>
    <source>
        <strain evidence="1">PFS-109/04</strain>
        <tissue evidence="1">Leaf</tissue>
    </source>
</reference>